<evidence type="ECO:0000259" key="1">
    <source>
        <dbReference type="Pfam" id="PF25137"/>
    </source>
</evidence>
<evidence type="ECO:0000313" key="3">
    <source>
        <dbReference type="Proteomes" id="UP001241537"/>
    </source>
</evidence>
<dbReference type="Proteomes" id="UP001241537">
    <property type="component" value="Unassembled WGS sequence"/>
</dbReference>
<dbReference type="Gene3D" id="1.20.1090.10">
    <property type="entry name" value="Dehydroquinate synthase-like - alpha domain"/>
    <property type="match status" value="1"/>
</dbReference>
<proteinExistence type="predicted"/>
<protein>
    <submittedName>
        <fullName evidence="2">Alcohol dehydrogenase YqhD (Iron-dependent ADH family)</fullName>
    </submittedName>
</protein>
<organism evidence="2 3">
    <name type="scientific">Moryella indoligenes</name>
    <dbReference type="NCBI Taxonomy" id="371674"/>
    <lineage>
        <taxon>Bacteria</taxon>
        <taxon>Bacillati</taxon>
        <taxon>Bacillota</taxon>
        <taxon>Clostridia</taxon>
        <taxon>Lachnospirales</taxon>
        <taxon>Lachnospiraceae</taxon>
        <taxon>Moryella</taxon>
    </lineage>
</organism>
<dbReference type="PANTHER" id="PTHR43633:SF1">
    <property type="entry name" value="ALCOHOL DEHYDROGENASE YQHD"/>
    <property type="match status" value="1"/>
</dbReference>
<dbReference type="GO" id="GO:0008106">
    <property type="term" value="F:alcohol dehydrogenase (NADP+) activity"/>
    <property type="evidence" value="ECO:0007669"/>
    <property type="project" value="TreeGrafter"/>
</dbReference>
<comment type="caution">
    <text evidence="2">The sequence shown here is derived from an EMBL/GenBank/DDBJ whole genome shotgun (WGS) entry which is preliminary data.</text>
</comment>
<feature type="domain" description="Fe-containing alcohol dehydrogenase-like C-terminal" evidence="1">
    <location>
        <begin position="1"/>
        <end position="166"/>
    </location>
</feature>
<dbReference type="GO" id="GO:1990362">
    <property type="term" value="F:butanol dehydrogenase (NAD+) activity"/>
    <property type="evidence" value="ECO:0007669"/>
    <property type="project" value="InterPro"/>
</dbReference>
<keyword evidence="3" id="KW-1185">Reference proteome</keyword>
<gene>
    <name evidence="2" type="ORF">J2S20_001987</name>
</gene>
<dbReference type="GO" id="GO:0005829">
    <property type="term" value="C:cytosol"/>
    <property type="evidence" value="ECO:0007669"/>
    <property type="project" value="TreeGrafter"/>
</dbReference>
<dbReference type="Pfam" id="PF25137">
    <property type="entry name" value="ADH_Fe_C"/>
    <property type="match status" value="1"/>
</dbReference>
<dbReference type="EMBL" id="JAUSTO010000015">
    <property type="protein sequence ID" value="MDQ0153277.1"/>
    <property type="molecule type" value="Genomic_DNA"/>
</dbReference>
<accession>A0AAE3VBW3</accession>
<reference evidence="2" key="1">
    <citation type="submission" date="2023-07" db="EMBL/GenBank/DDBJ databases">
        <title>Genomic Encyclopedia of Type Strains, Phase IV (KMG-IV): sequencing the most valuable type-strain genomes for metagenomic binning, comparative biology and taxonomic classification.</title>
        <authorList>
            <person name="Goeker M."/>
        </authorList>
    </citation>
    <scope>NUCLEOTIDE SEQUENCE</scope>
    <source>
        <strain evidence="2">DSM 19659</strain>
    </source>
</reference>
<dbReference type="AlphaFoldDB" id="A0AAE3VBW3"/>
<dbReference type="InterPro" id="IPR044731">
    <property type="entry name" value="BDH-like"/>
</dbReference>
<sequence length="169" mass="18785">MRTVIQNMRRMKADPQDITARGELAWASSVAELGILKLGRRTDFQNHMIEHQLGAYTNCGHGAGLAVLHPVVYRHICKEAPQQFARFARELFGIGTEAAGEDGEKRAAEKGVGALADFIREMGLPTSFRALSIKDSTKFREIAESVRLMPGCVHHFSAEEIYRILLACM</sequence>
<dbReference type="PANTHER" id="PTHR43633">
    <property type="entry name" value="ALCOHOL DEHYDROGENASE YQHD"/>
    <property type="match status" value="1"/>
</dbReference>
<dbReference type="InterPro" id="IPR056798">
    <property type="entry name" value="ADH_Fe_C"/>
</dbReference>
<name>A0AAE3VBW3_9FIRM</name>
<dbReference type="SUPFAM" id="SSF56796">
    <property type="entry name" value="Dehydroquinate synthase-like"/>
    <property type="match status" value="1"/>
</dbReference>
<dbReference type="GO" id="GO:1990002">
    <property type="term" value="F:methylglyoxal reductase (NADPH) (acetol producing) activity"/>
    <property type="evidence" value="ECO:0007669"/>
    <property type="project" value="TreeGrafter"/>
</dbReference>
<evidence type="ECO:0000313" key="2">
    <source>
        <dbReference type="EMBL" id="MDQ0153277.1"/>
    </source>
</evidence>